<gene>
    <name evidence="2" type="ORF">glysoja_028949</name>
</gene>
<dbReference type="AlphaFoldDB" id="A0A0B2RIK7"/>
<reference evidence="2" key="1">
    <citation type="submission" date="2014-07" db="EMBL/GenBank/DDBJ databases">
        <title>Identification of a novel salt tolerance gene in wild soybean by whole-genome sequencing.</title>
        <authorList>
            <person name="Lam H.-M."/>
            <person name="Qi X."/>
            <person name="Li M.-W."/>
            <person name="Liu X."/>
            <person name="Xie M."/>
            <person name="Ni M."/>
            <person name="Xu X."/>
        </authorList>
    </citation>
    <scope>NUCLEOTIDE SEQUENCE [LARGE SCALE GENOMIC DNA]</scope>
    <source>
        <tissue evidence="2">Root</tissue>
    </source>
</reference>
<dbReference type="Gene3D" id="3.40.50.720">
    <property type="entry name" value="NAD(P)-binding Rossmann-like Domain"/>
    <property type="match status" value="1"/>
</dbReference>
<accession>A0A0B2RIK7</accession>
<evidence type="ECO:0000256" key="1">
    <source>
        <dbReference type="SAM" id="MobiDB-lite"/>
    </source>
</evidence>
<organism evidence="2">
    <name type="scientific">Glycine soja</name>
    <name type="common">Wild soybean</name>
    <dbReference type="NCBI Taxonomy" id="3848"/>
    <lineage>
        <taxon>Eukaryota</taxon>
        <taxon>Viridiplantae</taxon>
        <taxon>Streptophyta</taxon>
        <taxon>Embryophyta</taxon>
        <taxon>Tracheophyta</taxon>
        <taxon>Spermatophyta</taxon>
        <taxon>Magnoliopsida</taxon>
        <taxon>eudicotyledons</taxon>
        <taxon>Gunneridae</taxon>
        <taxon>Pentapetalae</taxon>
        <taxon>rosids</taxon>
        <taxon>fabids</taxon>
        <taxon>Fabales</taxon>
        <taxon>Fabaceae</taxon>
        <taxon>Papilionoideae</taxon>
        <taxon>50 kb inversion clade</taxon>
        <taxon>NPAAA clade</taxon>
        <taxon>indigoferoid/millettioid clade</taxon>
        <taxon>Phaseoleae</taxon>
        <taxon>Glycine</taxon>
        <taxon>Glycine subgen. Soja</taxon>
    </lineage>
</organism>
<dbReference type="InterPro" id="IPR036291">
    <property type="entry name" value="NAD(P)-bd_dom_sf"/>
</dbReference>
<sequence length="165" mass="17747">MAPTLTSNSSFITSTPHSRVTLRNPRLRVFAKKSGSFPSFGLGKPKDDSSSSTEEKDGSSNSNPFRLDFGKISLIPVPSNTSAPGFSFGNPRRKDPSTVFVAGATGQAGIRIAQTLLREGFSVRAGVPELASAQELARLAAQYKKNMIKLAITQKHCSKFTVMRV</sequence>
<dbReference type="EMBL" id="KN650302">
    <property type="protein sequence ID" value="KHN32154.1"/>
    <property type="molecule type" value="Genomic_DNA"/>
</dbReference>
<protein>
    <recommendedName>
        <fullName evidence="3">Protein TIC 62, chloroplastic</fullName>
    </recommendedName>
</protein>
<feature type="compositionally biased region" description="Polar residues" evidence="1">
    <location>
        <begin position="1"/>
        <end position="18"/>
    </location>
</feature>
<dbReference type="Proteomes" id="UP000053555">
    <property type="component" value="Unassembled WGS sequence"/>
</dbReference>
<feature type="region of interest" description="Disordered" evidence="1">
    <location>
        <begin position="1"/>
        <end position="67"/>
    </location>
</feature>
<evidence type="ECO:0008006" key="3">
    <source>
        <dbReference type="Google" id="ProtNLM"/>
    </source>
</evidence>
<evidence type="ECO:0000313" key="2">
    <source>
        <dbReference type="EMBL" id="KHN32154.1"/>
    </source>
</evidence>
<name>A0A0B2RIK7_GLYSO</name>
<proteinExistence type="predicted"/>
<dbReference type="PANTHER" id="PTHR47711:SF2">
    <property type="entry name" value="PROTEIN PLASTID TRANSCRIPTIONALLY ACTIVE 16, CHLOROPLASTIC"/>
    <property type="match status" value="1"/>
</dbReference>
<dbReference type="PANTHER" id="PTHR47711">
    <property type="entry name" value="PROTEIN PLASTID TRANSCRIPTIONALLY ACTIVE 16, CHLOROPLASTIC"/>
    <property type="match status" value="1"/>
</dbReference>
<dbReference type="SUPFAM" id="SSF51735">
    <property type="entry name" value="NAD(P)-binding Rossmann-fold domains"/>
    <property type="match status" value="1"/>
</dbReference>
<feature type="compositionally biased region" description="Basic and acidic residues" evidence="1">
    <location>
        <begin position="44"/>
        <end position="58"/>
    </location>
</feature>